<keyword evidence="2" id="KW-0472">Membrane</keyword>
<feature type="transmembrane region" description="Helical" evidence="2">
    <location>
        <begin position="282"/>
        <end position="303"/>
    </location>
</feature>
<accession>A0ABV6RVV2</accession>
<feature type="compositionally biased region" description="Low complexity" evidence="1">
    <location>
        <begin position="31"/>
        <end position="45"/>
    </location>
</feature>
<dbReference type="Proteomes" id="UP001589896">
    <property type="component" value="Unassembled WGS sequence"/>
</dbReference>
<sequence length="346" mass="36273">MDATTPPRGDDEPTRADPAGPPPLVEPTEEGGAAAAGATRAGDAAPVDGPDRRLDRGPEDPTAPDTAVEATLDREPAGSSADEPVVPTANADEVVTTSAAVADEPADDAEEHEASADEHPGGQPEPVPASAHLGSGRAASGMPDAAAEHAAPQREIVYVAAPQPPKRKGNRGMGALIALLAAVIFLVVYVLFILLLQPVFGTGLDTDFLRNPRFYIPVLLFAIAFILLALIVNRAGWWSFVLGSLFVGMITYFGTIGALLLLRATALTPETAVLAFRQLLVSPTAIAAGLVAREVALWAGAVISARGRRVTARNAEARAEFERDEAERKAEIERNGAVIRERVNVR</sequence>
<evidence type="ECO:0000313" key="3">
    <source>
        <dbReference type="EMBL" id="MFC0680724.1"/>
    </source>
</evidence>
<evidence type="ECO:0000256" key="2">
    <source>
        <dbReference type="SAM" id="Phobius"/>
    </source>
</evidence>
<feature type="transmembrane region" description="Helical" evidence="2">
    <location>
        <begin position="214"/>
        <end position="233"/>
    </location>
</feature>
<feature type="compositionally biased region" description="Basic and acidic residues" evidence="1">
    <location>
        <begin position="49"/>
        <end position="59"/>
    </location>
</feature>
<name>A0ABV6RVV2_9GAMM</name>
<comment type="caution">
    <text evidence="3">The sequence shown here is derived from an EMBL/GenBank/DDBJ whole genome shotgun (WGS) entry which is preliminary data.</text>
</comment>
<reference evidence="3 4" key="1">
    <citation type="submission" date="2024-09" db="EMBL/GenBank/DDBJ databases">
        <authorList>
            <person name="Sun Q."/>
            <person name="Mori K."/>
        </authorList>
    </citation>
    <scope>NUCLEOTIDE SEQUENCE [LARGE SCALE GENOMIC DNA]</scope>
    <source>
        <strain evidence="3 4">KCTC 23076</strain>
    </source>
</reference>
<keyword evidence="4" id="KW-1185">Reference proteome</keyword>
<feature type="region of interest" description="Disordered" evidence="1">
    <location>
        <begin position="1"/>
        <end position="91"/>
    </location>
</feature>
<keyword evidence="2" id="KW-0812">Transmembrane</keyword>
<gene>
    <name evidence="3" type="ORF">ACFFGH_23070</name>
</gene>
<feature type="region of interest" description="Disordered" evidence="1">
    <location>
        <begin position="103"/>
        <end position="146"/>
    </location>
</feature>
<organism evidence="3 4">
    <name type="scientific">Lysobacter korlensis</name>
    <dbReference type="NCBI Taxonomy" id="553636"/>
    <lineage>
        <taxon>Bacteria</taxon>
        <taxon>Pseudomonadati</taxon>
        <taxon>Pseudomonadota</taxon>
        <taxon>Gammaproteobacteria</taxon>
        <taxon>Lysobacterales</taxon>
        <taxon>Lysobacteraceae</taxon>
        <taxon>Lysobacter</taxon>
    </lineage>
</organism>
<protein>
    <submittedName>
        <fullName evidence="3">Uncharacterized protein</fullName>
    </submittedName>
</protein>
<dbReference type="RefSeq" id="WP_386672728.1">
    <property type="nucleotide sequence ID" value="NZ_JBHLTG010000006.1"/>
</dbReference>
<feature type="transmembrane region" description="Helical" evidence="2">
    <location>
        <begin position="173"/>
        <end position="194"/>
    </location>
</feature>
<evidence type="ECO:0000256" key="1">
    <source>
        <dbReference type="SAM" id="MobiDB-lite"/>
    </source>
</evidence>
<proteinExistence type="predicted"/>
<feature type="transmembrane region" description="Helical" evidence="2">
    <location>
        <begin position="240"/>
        <end position="262"/>
    </location>
</feature>
<dbReference type="EMBL" id="JBHLTG010000006">
    <property type="protein sequence ID" value="MFC0680724.1"/>
    <property type="molecule type" value="Genomic_DNA"/>
</dbReference>
<evidence type="ECO:0000313" key="4">
    <source>
        <dbReference type="Proteomes" id="UP001589896"/>
    </source>
</evidence>
<keyword evidence="2" id="KW-1133">Transmembrane helix</keyword>